<evidence type="ECO:0000256" key="1">
    <source>
        <dbReference type="ARBA" id="ARBA00001968"/>
    </source>
</evidence>
<dbReference type="InterPro" id="IPR005229">
    <property type="entry name" value="YicC/YloC-like"/>
</dbReference>
<evidence type="ECO:0000259" key="7">
    <source>
        <dbReference type="Pfam" id="PF08340"/>
    </source>
</evidence>
<proteinExistence type="inferred from homology"/>
<feature type="domain" description="Endoribonuclease YicC-like N-terminal" evidence="6">
    <location>
        <begin position="10"/>
        <end position="167"/>
    </location>
</feature>
<evidence type="ECO:0000256" key="4">
    <source>
        <dbReference type="ARBA" id="ARBA00022801"/>
    </source>
</evidence>
<comment type="similarity">
    <text evidence="5">Belongs to the YicC/YloC family.</text>
</comment>
<dbReference type="NCBIfam" id="TIGR00255">
    <property type="entry name" value="YicC/YloC family endoribonuclease"/>
    <property type="match status" value="1"/>
</dbReference>
<comment type="caution">
    <text evidence="8">The sequence shown here is derived from an EMBL/GenBank/DDBJ whole genome shotgun (WGS) entry which is preliminary data.</text>
</comment>
<evidence type="ECO:0000313" key="8">
    <source>
        <dbReference type="EMBL" id="MCR8827153.1"/>
    </source>
</evidence>
<accession>A0ABT1Z207</accession>
<comment type="cofactor">
    <cofactor evidence="1">
        <name>a divalent metal cation</name>
        <dbReference type="ChEBI" id="CHEBI:60240"/>
    </cofactor>
</comment>
<keyword evidence="2" id="KW-0540">Nuclease</keyword>
<protein>
    <submittedName>
        <fullName evidence="8">YicC family protein</fullName>
    </submittedName>
</protein>
<dbReference type="Proteomes" id="UP001165396">
    <property type="component" value="Unassembled WGS sequence"/>
</dbReference>
<evidence type="ECO:0000259" key="6">
    <source>
        <dbReference type="Pfam" id="PF03755"/>
    </source>
</evidence>
<dbReference type="PANTHER" id="PTHR30636:SF3">
    <property type="entry name" value="UPF0701 PROTEIN YICC"/>
    <property type="match status" value="1"/>
</dbReference>
<dbReference type="RefSeq" id="WP_258294908.1">
    <property type="nucleotide sequence ID" value="NZ_JANKJG010000008.1"/>
</dbReference>
<dbReference type="InterPro" id="IPR013527">
    <property type="entry name" value="YicC-like_N"/>
</dbReference>
<feature type="domain" description="Endoribonuclease YicC-like C-terminal" evidence="7">
    <location>
        <begin position="188"/>
        <end position="304"/>
    </location>
</feature>
<dbReference type="Pfam" id="PF03755">
    <property type="entry name" value="YicC-like_N"/>
    <property type="match status" value="1"/>
</dbReference>
<dbReference type="PANTHER" id="PTHR30636">
    <property type="entry name" value="UPF0701 PROTEIN YICC"/>
    <property type="match status" value="1"/>
</dbReference>
<dbReference type="InterPro" id="IPR013551">
    <property type="entry name" value="YicC-like_C"/>
</dbReference>
<organism evidence="8 9">
    <name type="scientific">Pseudosulfitobacter koreensis</name>
    <dbReference type="NCBI Taxonomy" id="2968472"/>
    <lineage>
        <taxon>Bacteria</taxon>
        <taxon>Pseudomonadati</taxon>
        <taxon>Pseudomonadota</taxon>
        <taxon>Alphaproteobacteria</taxon>
        <taxon>Rhodobacterales</taxon>
        <taxon>Roseobacteraceae</taxon>
        <taxon>Pseudosulfitobacter</taxon>
    </lineage>
</organism>
<dbReference type="Pfam" id="PF08340">
    <property type="entry name" value="YicC-like_C"/>
    <property type="match status" value="1"/>
</dbReference>
<sequence length="304" mass="32350">MSKTAAHPALHSMTAFAASGGESGVYRWNSELRSVNGKGLDIRVRAPDWIDGLEVALRTQVAAAVARGNVTLNIRVTREDAAGAVQVNAGQLAAVLAALTEIEAQAMDLGLSLAPSKATDIAVMRGVLEQSSGDQDVAPLKSALEADVAALLKDFVQMRAGEGAALARVLNAQLDQVAELTAQTARIAESRRDEVAANLRRNMARVVENADGVDKDRIAQELALLAVKSDITEEIDRLGAHVSAARDLIAEGGPVGRKLDFLSQEFNREVNTLCSKAQNTELTRVGLALKALIDQMREQVQNVE</sequence>
<evidence type="ECO:0000256" key="5">
    <source>
        <dbReference type="ARBA" id="ARBA00035648"/>
    </source>
</evidence>
<keyword evidence="9" id="KW-1185">Reference proteome</keyword>
<keyword evidence="3" id="KW-0255">Endonuclease</keyword>
<name>A0ABT1Z207_9RHOB</name>
<evidence type="ECO:0000256" key="3">
    <source>
        <dbReference type="ARBA" id="ARBA00022759"/>
    </source>
</evidence>
<keyword evidence="4" id="KW-0378">Hydrolase</keyword>
<evidence type="ECO:0000313" key="9">
    <source>
        <dbReference type="Proteomes" id="UP001165396"/>
    </source>
</evidence>
<dbReference type="EMBL" id="JANKJG010000008">
    <property type="protein sequence ID" value="MCR8827153.1"/>
    <property type="molecule type" value="Genomic_DNA"/>
</dbReference>
<evidence type="ECO:0000256" key="2">
    <source>
        <dbReference type="ARBA" id="ARBA00022722"/>
    </source>
</evidence>
<gene>
    <name evidence="8" type="ORF">NTA49_11455</name>
</gene>
<reference evidence="8" key="1">
    <citation type="submission" date="2022-07" db="EMBL/GenBank/DDBJ databases">
        <title>Pseudosulfitobacter sp. strain AP-MA-4, whole genome sequence.</title>
        <authorList>
            <person name="Jiang Y."/>
        </authorList>
    </citation>
    <scope>NUCLEOTIDE SEQUENCE</scope>
    <source>
        <strain evidence="8">AP-MA-4</strain>
    </source>
</reference>